<gene>
    <name evidence="1" type="ORF">OJ16_19270</name>
</gene>
<evidence type="ECO:0000313" key="2">
    <source>
        <dbReference type="Proteomes" id="UP000031672"/>
    </source>
</evidence>
<dbReference type="Proteomes" id="UP000031672">
    <property type="component" value="Unassembled WGS sequence"/>
</dbReference>
<accession>A0A0C2NH78</accession>
<keyword evidence="2" id="KW-1185">Reference proteome</keyword>
<protein>
    <recommendedName>
        <fullName evidence="3">DUF465 domain-containing protein</fullName>
    </recommendedName>
</protein>
<evidence type="ECO:0008006" key="3">
    <source>
        <dbReference type="Google" id="ProtNLM"/>
    </source>
</evidence>
<organism evidence="1 2">
    <name type="scientific">Vibrio renipiscarius</name>
    <dbReference type="NCBI Taxonomy" id="1461322"/>
    <lineage>
        <taxon>Bacteria</taxon>
        <taxon>Pseudomonadati</taxon>
        <taxon>Pseudomonadota</taxon>
        <taxon>Gammaproteobacteria</taxon>
        <taxon>Vibrionales</taxon>
        <taxon>Vibrionaceae</taxon>
        <taxon>Vibrio</taxon>
    </lineage>
</organism>
<sequence length="79" mass="9248">MLGESHALLNEFPEMEEKIVSLMESNPSFHKEVKDYNALDKQIRVLELNNSPIDDPSMVQLKQHRAQLKDDLYQKLTHE</sequence>
<dbReference type="RefSeq" id="WP_040993204.1">
    <property type="nucleotide sequence ID" value="NZ_JBFRUC010000010.1"/>
</dbReference>
<dbReference type="InterPro" id="IPR038444">
    <property type="entry name" value="DUF465_sf"/>
</dbReference>
<dbReference type="STRING" id="1461322.OJ16_19270"/>
<dbReference type="Gene3D" id="6.10.280.50">
    <property type="match status" value="1"/>
</dbReference>
<dbReference type="InterPro" id="IPR007420">
    <property type="entry name" value="DUF465"/>
</dbReference>
<comment type="caution">
    <text evidence="1">The sequence shown here is derived from an EMBL/GenBank/DDBJ whole genome shotgun (WGS) entry which is preliminary data.</text>
</comment>
<name>A0A0C2NH78_9VIBR</name>
<dbReference type="AlphaFoldDB" id="A0A0C2NH78"/>
<proteinExistence type="predicted"/>
<evidence type="ECO:0000313" key="1">
    <source>
        <dbReference type="EMBL" id="KII75468.1"/>
    </source>
</evidence>
<dbReference type="Pfam" id="PF04325">
    <property type="entry name" value="DUF465"/>
    <property type="match status" value="1"/>
</dbReference>
<reference evidence="1 2" key="1">
    <citation type="submission" date="2014-11" db="EMBL/GenBank/DDBJ databases">
        <title>Draft Genome Sequence of Vibrio piscirenalis strains CECT 8603T and CECT 8604, two marine Gammaproteobacterium isolated from cultured gilthead sea bream (Sparus aurata).</title>
        <authorList>
            <person name="Arahal D.R."/>
            <person name="Rodrigo-Torres L."/>
            <person name="Lucena T."/>
            <person name="Pujalte M.J."/>
        </authorList>
    </citation>
    <scope>NUCLEOTIDE SEQUENCE [LARGE SCALE GENOMIC DNA]</scope>
    <source>
        <strain evidence="1 2">DCR 1-4-2</strain>
    </source>
</reference>
<dbReference type="EMBL" id="JTKH01000025">
    <property type="protein sequence ID" value="KII75468.1"/>
    <property type="molecule type" value="Genomic_DNA"/>
</dbReference>
<dbReference type="OrthoDB" id="1263265at2"/>
<accession>A0A0C2K0L6</accession>